<dbReference type="RefSeq" id="WP_407285703.1">
    <property type="nucleotide sequence ID" value="NZ_CP147982.1"/>
</dbReference>
<proteinExistence type="predicted"/>
<evidence type="ECO:0000313" key="2">
    <source>
        <dbReference type="EMBL" id="WXK75761.1"/>
    </source>
</evidence>
<dbReference type="EMBL" id="CP147982">
    <property type="protein sequence ID" value="WXK75761.1"/>
    <property type="molecule type" value="Genomic_DNA"/>
</dbReference>
<gene>
    <name evidence="2" type="ORF">WAB15_07115</name>
</gene>
<sequence>MTTESATAAEGPVATTARTPEPSAWPGFAFVRDLPGKSIRVRLVFKNQQGATVLDRQISITPQPTYPNGRDCSQGGRQARLTVTGEGALISRPLRLR</sequence>
<keyword evidence="3" id="KW-1185">Reference proteome</keyword>
<protein>
    <submittedName>
        <fullName evidence="2">Uncharacterized protein</fullName>
    </submittedName>
</protein>
<organism evidence="2 3">
    <name type="scientific">Streptomyces sirii</name>
    <dbReference type="NCBI Taxonomy" id="3127701"/>
    <lineage>
        <taxon>Bacteria</taxon>
        <taxon>Bacillati</taxon>
        <taxon>Actinomycetota</taxon>
        <taxon>Actinomycetes</taxon>
        <taxon>Kitasatosporales</taxon>
        <taxon>Streptomycetaceae</taxon>
        <taxon>Streptomyces</taxon>
    </lineage>
</organism>
<feature type="region of interest" description="Disordered" evidence="1">
    <location>
        <begin position="1"/>
        <end position="25"/>
    </location>
</feature>
<evidence type="ECO:0000313" key="3">
    <source>
        <dbReference type="Proteomes" id="UP001626628"/>
    </source>
</evidence>
<dbReference type="Proteomes" id="UP001626628">
    <property type="component" value="Chromosome"/>
</dbReference>
<accession>A0ABZ2QGW4</accession>
<evidence type="ECO:0000256" key="1">
    <source>
        <dbReference type="SAM" id="MobiDB-lite"/>
    </source>
</evidence>
<reference evidence="2 3" key="1">
    <citation type="submission" date="2024-03" db="EMBL/GenBank/DDBJ databases">
        <title>The complete genome of Streptomyces sirii sp.nov.</title>
        <authorList>
            <person name="Zakalyukina Y.V."/>
            <person name="Belik A.R."/>
            <person name="Biryukov M.V."/>
            <person name="Baturina O.A."/>
            <person name="Kabilov M.R."/>
        </authorList>
    </citation>
    <scope>NUCLEOTIDE SEQUENCE [LARGE SCALE GENOMIC DNA]</scope>
    <source>
        <strain evidence="2 3">BP-8</strain>
    </source>
</reference>
<name>A0ABZ2QGW4_9ACTN</name>